<protein>
    <submittedName>
        <fullName evidence="1">Uncharacterized protein</fullName>
    </submittedName>
</protein>
<comment type="caution">
    <text evidence="1">The sequence shown here is derived from an EMBL/GenBank/DDBJ whole genome shotgun (WGS) entry which is preliminary data.</text>
</comment>
<gene>
    <name evidence="1" type="ORF">DERP_014156</name>
</gene>
<evidence type="ECO:0000313" key="2">
    <source>
        <dbReference type="Proteomes" id="UP000887458"/>
    </source>
</evidence>
<name>A0ABQ8IWG7_DERPT</name>
<organism evidence="1 2">
    <name type="scientific">Dermatophagoides pteronyssinus</name>
    <name type="common">European house dust mite</name>
    <dbReference type="NCBI Taxonomy" id="6956"/>
    <lineage>
        <taxon>Eukaryota</taxon>
        <taxon>Metazoa</taxon>
        <taxon>Ecdysozoa</taxon>
        <taxon>Arthropoda</taxon>
        <taxon>Chelicerata</taxon>
        <taxon>Arachnida</taxon>
        <taxon>Acari</taxon>
        <taxon>Acariformes</taxon>
        <taxon>Sarcoptiformes</taxon>
        <taxon>Astigmata</taxon>
        <taxon>Psoroptidia</taxon>
        <taxon>Analgoidea</taxon>
        <taxon>Pyroglyphidae</taxon>
        <taxon>Dermatophagoidinae</taxon>
        <taxon>Dermatophagoides</taxon>
    </lineage>
</organism>
<dbReference type="Proteomes" id="UP000887458">
    <property type="component" value="Unassembled WGS sequence"/>
</dbReference>
<dbReference type="EMBL" id="NJHN03000106">
    <property type="protein sequence ID" value="KAH9414649.1"/>
    <property type="molecule type" value="Genomic_DNA"/>
</dbReference>
<keyword evidence="2" id="KW-1185">Reference proteome</keyword>
<accession>A0ABQ8IWG7</accession>
<evidence type="ECO:0000313" key="1">
    <source>
        <dbReference type="EMBL" id="KAH9414649.1"/>
    </source>
</evidence>
<proteinExistence type="predicted"/>
<reference evidence="1 2" key="1">
    <citation type="journal article" date="2018" name="J. Allergy Clin. Immunol.">
        <title>High-quality assembly of Dermatophagoides pteronyssinus genome and transcriptome reveals a wide range of novel allergens.</title>
        <authorList>
            <person name="Liu X.Y."/>
            <person name="Yang K.Y."/>
            <person name="Wang M.Q."/>
            <person name="Kwok J.S."/>
            <person name="Zeng X."/>
            <person name="Yang Z."/>
            <person name="Xiao X.J."/>
            <person name="Lau C.P."/>
            <person name="Li Y."/>
            <person name="Huang Z.M."/>
            <person name="Ba J.G."/>
            <person name="Yim A.K."/>
            <person name="Ouyang C.Y."/>
            <person name="Ngai S.M."/>
            <person name="Chan T.F."/>
            <person name="Leung E.L."/>
            <person name="Liu L."/>
            <person name="Liu Z.G."/>
            <person name="Tsui S.K."/>
        </authorList>
    </citation>
    <scope>NUCLEOTIDE SEQUENCE [LARGE SCALE GENOMIC DNA]</scope>
    <source>
        <strain evidence="1">Derp</strain>
    </source>
</reference>
<sequence length="65" mass="6893">MLNTNFVTKSDSSGGISPAVNQKQPIRLTWLYDSAEFGGVSCSILGCRWLGRFAAAAAEEVVASI</sequence>
<reference evidence="1 2" key="2">
    <citation type="journal article" date="2022" name="Mol. Biol. Evol.">
        <title>Comparative Genomics Reveals Insights into the Divergent Evolution of Astigmatic Mites and Household Pest Adaptations.</title>
        <authorList>
            <person name="Xiong Q."/>
            <person name="Wan A.T."/>
            <person name="Liu X."/>
            <person name="Fung C.S."/>
            <person name="Xiao X."/>
            <person name="Malainual N."/>
            <person name="Hou J."/>
            <person name="Wang L."/>
            <person name="Wang M."/>
            <person name="Yang K.Y."/>
            <person name="Cui Y."/>
            <person name="Leung E.L."/>
            <person name="Nong W."/>
            <person name="Shin S.K."/>
            <person name="Au S.W."/>
            <person name="Jeong K.Y."/>
            <person name="Chew F.T."/>
            <person name="Hui J.H."/>
            <person name="Leung T.F."/>
            <person name="Tungtrongchitr A."/>
            <person name="Zhong N."/>
            <person name="Liu Z."/>
            <person name="Tsui S.K."/>
        </authorList>
    </citation>
    <scope>NUCLEOTIDE SEQUENCE [LARGE SCALE GENOMIC DNA]</scope>
    <source>
        <strain evidence="1">Derp</strain>
    </source>
</reference>